<keyword evidence="1" id="KW-0915">Sodium</keyword>
<keyword evidence="1" id="KW-1003">Cell membrane</keyword>
<organism evidence="3 4">
    <name type="scientific">Pseudomonas aestuarii</name>
    <dbReference type="NCBI Taxonomy" id="3018340"/>
    <lineage>
        <taxon>Bacteria</taxon>
        <taxon>Pseudomonadati</taxon>
        <taxon>Pseudomonadota</taxon>
        <taxon>Gammaproteobacteria</taxon>
        <taxon>Pseudomonadales</taxon>
        <taxon>Pseudomonadaceae</taxon>
        <taxon>Pseudomonas</taxon>
    </lineage>
</organism>
<keyword evidence="1" id="KW-0029">Amino-acid transport</keyword>
<feature type="transmembrane region" description="Helical" evidence="1">
    <location>
        <begin position="336"/>
        <end position="357"/>
    </location>
</feature>
<dbReference type="Proteomes" id="UP001212042">
    <property type="component" value="Unassembled WGS sequence"/>
</dbReference>
<evidence type="ECO:0000256" key="2">
    <source>
        <dbReference type="NCBIfam" id="TIGR00210"/>
    </source>
</evidence>
<feature type="transmembrane region" description="Helical" evidence="1">
    <location>
        <begin position="99"/>
        <end position="124"/>
    </location>
</feature>
<feature type="transmembrane region" description="Helical" evidence="1">
    <location>
        <begin position="38"/>
        <end position="57"/>
    </location>
</feature>
<keyword evidence="1" id="KW-1133">Transmembrane helix</keyword>
<dbReference type="RefSeq" id="WP_271348435.1">
    <property type="nucleotide sequence ID" value="NZ_JAQJZJ010000006.1"/>
</dbReference>
<dbReference type="InterPro" id="IPR004445">
    <property type="entry name" value="GltS"/>
</dbReference>
<feature type="transmembrane region" description="Helical" evidence="1">
    <location>
        <begin position="220"/>
        <end position="239"/>
    </location>
</feature>
<comment type="similarity">
    <text evidence="1">Belongs to the glutamate:Na(+) symporter (ESS) (TC 2.A.27) family.</text>
</comment>
<evidence type="ECO:0000313" key="3">
    <source>
        <dbReference type="EMBL" id="MDA7087560.1"/>
    </source>
</evidence>
<keyword evidence="1" id="KW-0769">Symport</keyword>
<keyword evidence="1" id="KW-0472">Membrane</keyword>
<feature type="transmembrane region" description="Helical" evidence="1">
    <location>
        <begin position="251"/>
        <end position="268"/>
    </location>
</feature>
<keyword evidence="1" id="KW-0406">Ion transport</keyword>
<feature type="transmembrane region" description="Helical" evidence="1">
    <location>
        <begin position="306"/>
        <end position="329"/>
    </location>
</feature>
<dbReference type="PANTHER" id="PTHR36178">
    <property type="entry name" value="SLR0625 PROTEIN"/>
    <property type="match status" value="1"/>
</dbReference>
<comment type="function">
    <text evidence="1">Catalyzes the sodium-dependent transport of glutamate.</text>
</comment>
<keyword evidence="1" id="KW-0813">Transport</keyword>
<feature type="transmembrane region" description="Helical" evidence="1">
    <location>
        <begin position="6"/>
        <end position="26"/>
    </location>
</feature>
<gene>
    <name evidence="1 3" type="primary">gltS</name>
    <name evidence="3" type="ORF">PH586_14315</name>
</gene>
<feature type="transmembrane region" description="Helical" evidence="1">
    <location>
        <begin position="377"/>
        <end position="402"/>
    </location>
</feature>
<dbReference type="HAMAP" id="MF_02062">
    <property type="entry name" value="GltS"/>
    <property type="match status" value="1"/>
</dbReference>
<comment type="caution">
    <text evidence="3">The sequence shown here is derived from an EMBL/GenBank/DDBJ whole genome shotgun (WGS) entry which is preliminary data.</text>
</comment>
<sequence>MQASPIILVNTATTLALAIVALWLGYRINHKISVLNRYNIPPAVSGGLLISTLVALIEWTSGWQIRFDLQLRDLLLIGFFSTIGLSAKLRQMLEGGKALAIMLGLAVVFLLFQNLTGTALAMLAGESPLYGLIGGSISLAGGHGTALTWGQLFEEHFGLANASTLGMTFATVGLISGGLVGGPVAAFLIRRHRLSPAQREPELPHIEVGKRTTYLIDLNSLLTAVLLMALCFALGAAVYDWLAALGTRLPAFLTAMFLGILLSNGLELCKIEVDPRPIQLMGDLSLQLFLGMSLISLPLLSLQGALGMISLVMLIQAAVIALFTVWLVFPLLGRDYDAACICAGFIGMGLGATPVGIANMNALTSRFGPSPKAYLVIPLLGAFFIDIANATLVQLLLGFGWFSGAG</sequence>
<feature type="transmembrane region" description="Helical" evidence="1">
    <location>
        <begin position="280"/>
        <end position="300"/>
    </location>
</feature>
<keyword evidence="1" id="KW-0812">Transmembrane</keyword>
<reference evidence="3 4" key="1">
    <citation type="submission" date="2023-01" db="EMBL/GenBank/DDBJ databases">
        <title>Pseudomonas SA3-5T sp. nov., isolated from tidal flat sediment.</title>
        <authorList>
            <person name="Kim H.S."/>
            <person name="Kim J.-S."/>
            <person name="Suh M.K."/>
            <person name="Eom M.K."/>
            <person name="Lee J.-S."/>
        </authorList>
    </citation>
    <scope>NUCLEOTIDE SEQUENCE [LARGE SCALE GENOMIC DNA]</scope>
    <source>
        <strain evidence="3 4">SA3-5</strain>
    </source>
</reference>
<accession>A0ABT4XH99</accession>
<dbReference type="Pfam" id="PF03616">
    <property type="entry name" value="Glt_symporter"/>
    <property type="match status" value="1"/>
</dbReference>
<proteinExistence type="inferred from homology"/>
<dbReference type="EMBL" id="JAQJZJ010000006">
    <property type="protein sequence ID" value="MDA7087560.1"/>
    <property type="molecule type" value="Genomic_DNA"/>
</dbReference>
<dbReference type="NCBIfam" id="TIGR00210">
    <property type="entry name" value="gltS"/>
    <property type="match status" value="1"/>
</dbReference>
<keyword evidence="1" id="KW-0739">Sodium transport</keyword>
<name>A0ABT4XH99_9PSED</name>
<comment type="subcellular location">
    <subcellularLocation>
        <location evidence="1">Cell inner membrane</location>
        <topology evidence="1">Multi-pass membrane protein</topology>
    </subcellularLocation>
</comment>
<feature type="transmembrane region" description="Helical" evidence="1">
    <location>
        <begin position="167"/>
        <end position="189"/>
    </location>
</feature>
<keyword evidence="1" id="KW-0997">Cell inner membrane</keyword>
<dbReference type="PANTHER" id="PTHR36178:SF1">
    <property type="entry name" value="SODIUM_GLUTAMATE SYMPORTER"/>
    <property type="match status" value="1"/>
</dbReference>
<keyword evidence="4" id="KW-1185">Reference proteome</keyword>
<evidence type="ECO:0000313" key="4">
    <source>
        <dbReference type="Proteomes" id="UP001212042"/>
    </source>
</evidence>
<evidence type="ECO:0000256" key="1">
    <source>
        <dbReference type="HAMAP-Rule" id="MF_02062"/>
    </source>
</evidence>
<protein>
    <recommendedName>
        <fullName evidence="1 2">Sodium/glutamate symporter</fullName>
    </recommendedName>
</protein>